<evidence type="ECO:0000256" key="5">
    <source>
        <dbReference type="ARBA" id="ARBA00050039"/>
    </source>
</evidence>
<evidence type="ECO:0000313" key="11">
    <source>
        <dbReference type="Proteomes" id="UP001272515"/>
    </source>
</evidence>
<proteinExistence type="inferred from homology"/>
<evidence type="ECO:0000259" key="9">
    <source>
        <dbReference type="PROSITE" id="PS00745"/>
    </source>
</evidence>
<evidence type="ECO:0000256" key="3">
    <source>
        <dbReference type="ARBA" id="ARBA00022481"/>
    </source>
</evidence>
<comment type="caution">
    <text evidence="10">The sequence shown here is derived from an EMBL/GenBank/DDBJ whole genome shotgun (WGS) entry which is preliminary data.</text>
</comment>
<dbReference type="InterPro" id="IPR050057">
    <property type="entry name" value="Prokaryotic/Mito_RF"/>
</dbReference>
<dbReference type="InterPro" id="IPR004373">
    <property type="entry name" value="RF-1"/>
</dbReference>
<dbReference type="SUPFAM" id="SSF75620">
    <property type="entry name" value="Release factor"/>
    <property type="match status" value="1"/>
</dbReference>
<feature type="domain" description="Prokaryotic-type class I peptide chain release factors" evidence="9">
    <location>
        <begin position="228"/>
        <end position="244"/>
    </location>
</feature>
<evidence type="ECO:0000256" key="4">
    <source>
        <dbReference type="ARBA" id="ARBA00022917"/>
    </source>
</evidence>
<comment type="subcellular location">
    <subcellularLocation>
        <location evidence="6">Cytoplasm</location>
    </subcellularLocation>
</comment>
<dbReference type="RefSeq" id="WP_295191588.1">
    <property type="nucleotide sequence ID" value="NZ_JAWJZA010000001.1"/>
</dbReference>
<name>A0ABU3Z7F9_9FIRM</name>
<feature type="coiled-coil region" evidence="7">
    <location>
        <begin position="76"/>
        <end position="103"/>
    </location>
</feature>
<dbReference type="Proteomes" id="UP001272515">
    <property type="component" value="Unassembled WGS sequence"/>
</dbReference>
<dbReference type="InterPro" id="IPR005139">
    <property type="entry name" value="PCRF"/>
</dbReference>
<comment type="similarity">
    <text evidence="2 6">Belongs to the prokaryotic/mitochondrial release factor family.</text>
</comment>
<dbReference type="Gene3D" id="3.30.70.1660">
    <property type="match status" value="1"/>
</dbReference>
<keyword evidence="3 6" id="KW-0488">Methylation</keyword>
<evidence type="ECO:0000256" key="7">
    <source>
        <dbReference type="SAM" id="Coils"/>
    </source>
</evidence>
<sequence>MLVDKLQVIEDKFMDLEQRISDPEIIARQQEWQKLTRQHASLTDTVETFRTYKKVLSGLDEAMEVLEDKSLDEDFRAMAQEELKELKEQREELEEKLHILLLPKDPNDDKNIIIEIRGGAGGDEAALFAGDLFRMYTKYAETQGWKCDIIDANEPELGGFKEVVFSVDGDSVYSKMKFESGVHRVQRVPATETQGRVHTSTVTVAVLPEMEEVDVEINEKDLQIDTYRASGAGGQHINKTESAVRITHIPSGIVVACQDQRSQLKNRDKAMKVLRARLQDKADQEAASTVAADRKSQVGTGDRSERIRTYNYPQGRVTDHRINLTLYKLDAILNGDLDELIQGLVAADQAAKMQGAANNE</sequence>
<reference evidence="10 11" key="1">
    <citation type="submission" date="2023-10" db="EMBL/GenBank/DDBJ databases">
        <title>Veillonella sp. nov., isolated from a pig farm feces dump.</title>
        <authorList>
            <person name="Chang Y.-H."/>
        </authorList>
    </citation>
    <scope>NUCLEOTIDE SEQUENCE [LARGE SCALE GENOMIC DNA]</scope>
    <source>
        <strain evidence="10 11">YH-vei2233</strain>
    </source>
</reference>
<organism evidence="10 11">
    <name type="scientific">Veillonella absiana</name>
    <dbReference type="NCBI Taxonomy" id="3079305"/>
    <lineage>
        <taxon>Bacteria</taxon>
        <taxon>Bacillati</taxon>
        <taxon>Bacillota</taxon>
        <taxon>Negativicutes</taxon>
        <taxon>Veillonellales</taxon>
        <taxon>Veillonellaceae</taxon>
        <taxon>Veillonella</taxon>
    </lineage>
</organism>
<dbReference type="PROSITE" id="PS00745">
    <property type="entry name" value="RF_PROK_I"/>
    <property type="match status" value="1"/>
</dbReference>
<dbReference type="EMBL" id="JAWJZB010000003">
    <property type="protein sequence ID" value="MDV5087848.1"/>
    <property type="molecule type" value="Genomic_DNA"/>
</dbReference>
<evidence type="ECO:0000256" key="8">
    <source>
        <dbReference type="SAM" id="MobiDB-lite"/>
    </source>
</evidence>
<dbReference type="PANTHER" id="PTHR43804:SF7">
    <property type="entry name" value="LD18447P"/>
    <property type="match status" value="1"/>
</dbReference>
<dbReference type="Gene3D" id="3.30.160.20">
    <property type="match status" value="1"/>
</dbReference>
<evidence type="ECO:0000256" key="2">
    <source>
        <dbReference type="ARBA" id="ARBA00010835"/>
    </source>
</evidence>
<accession>A0ABU3Z7F9</accession>
<dbReference type="Pfam" id="PF00472">
    <property type="entry name" value="RF-1"/>
    <property type="match status" value="1"/>
</dbReference>
<comment type="PTM">
    <text evidence="6">Methylated by PrmC. Methylation increases the termination efficiency of RF1.</text>
</comment>
<feature type="modified residue" description="N5-methylglutamine" evidence="6">
    <location>
        <position position="235"/>
    </location>
</feature>
<keyword evidence="4 6" id="KW-0648">Protein biosynthesis</keyword>
<feature type="compositionally biased region" description="Basic and acidic residues" evidence="8">
    <location>
        <begin position="292"/>
        <end position="305"/>
    </location>
</feature>
<dbReference type="Pfam" id="PF03462">
    <property type="entry name" value="PCRF"/>
    <property type="match status" value="1"/>
</dbReference>
<dbReference type="NCBIfam" id="TIGR00019">
    <property type="entry name" value="prfA"/>
    <property type="match status" value="1"/>
</dbReference>
<feature type="region of interest" description="Disordered" evidence="8">
    <location>
        <begin position="284"/>
        <end position="305"/>
    </location>
</feature>
<keyword evidence="11" id="KW-1185">Reference proteome</keyword>
<dbReference type="PANTHER" id="PTHR43804">
    <property type="entry name" value="LD18447P"/>
    <property type="match status" value="1"/>
</dbReference>
<evidence type="ECO:0000313" key="10">
    <source>
        <dbReference type="EMBL" id="MDV5087848.1"/>
    </source>
</evidence>
<dbReference type="HAMAP" id="MF_00093">
    <property type="entry name" value="Rel_fac_1"/>
    <property type="match status" value="1"/>
</dbReference>
<dbReference type="InterPro" id="IPR000352">
    <property type="entry name" value="Pep_chain_release_fac_I"/>
</dbReference>
<evidence type="ECO:0000256" key="6">
    <source>
        <dbReference type="HAMAP-Rule" id="MF_00093"/>
    </source>
</evidence>
<evidence type="ECO:0000256" key="1">
    <source>
        <dbReference type="ARBA" id="ARBA00002986"/>
    </source>
</evidence>
<dbReference type="InterPro" id="IPR045853">
    <property type="entry name" value="Pep_chain_release_fac_I_sf"/>
</dbReference>
<dbReference type="NCBIfam" id="NF001859">
    <property type="entry name" value="PRK00591.1"/>
    <property type="match status" value="1"/>
</dbReference>
<comment type="function">
    <text evidence="1 6">Peptide chain release factor 1 directs the termination of translation in response to the peptide chain termination codons UAG and UAA.</text>
</comment>
<gene>
    <name evidence="6 10" type="primary">prfA</name>
    <name evidence="10" type="ORF">RVY80_03170</name>
</gene>
<dbReference type="SMART" id="SM00937">
    <property type="entry name" value="PCRF"/>
    <property type="match status" value="1"/>
</dbReference>
<dbReference type="Gene3D" id="6.10.140.1950">
    <property type="match status" value="1"/>
</dbReference>
<keyword evidence="7" id="KW-0175">Coiled coil</keyword>
<protein>
    <recommendedName>
        <fullName evidence="5 6">Peptide chain release factor 1</fullName>
        <shortName evidence="6">RF-1</shortName>
    </recommendedName>
</protein>
<keyword evidence="6" id="KW-0963">Cytoplasm</keyword>